<dbReference type="Proteomes" id="UP000219621">
    <property type="component" value="Unassembled WGS sequence"/>
</dbReference>
<name>A0A286GQ69_9PROT</name>
<proteinExistence type="predicted"/>
<feature type="region of interest" description="Disordered" evidence="1">
    <location>
        <begin position="174"/>
        <end position="235"/>
    </location>
</feature>
<evidence type="ECO:0000256" key="1">
    <source>
        <dbReference type="SAM" id="MobiDB-lite"/>
    </source>
</evidence>
<accession>A0A286GQ69</accession>
<dbReference type="AlphaFoldDB" id="A0A286GQ69"/>
<feature type="compositionally biased region" description="Polar residues" evidence="1">
    <location>
        <begin position="179"/>
        <end position="195"/>
    </location>
</feature>
<organism evidence="2 3">
    <name type="scientific">Caenispirillum bisanense</name>
    <dbReference type="NCBI Taxonomy" id="414052"/>
    <lineage>
        <taxon>Bacteria</taxon>
        <taxon>Pseudomonadati</taxon>
        <taxon>Pseudomonadota</taxon>
        <taxon>Alphaproteobacteria</taxon>
        <taxon>Rhodospirillales</taxon>
        <taxon>Novispirillaceae</taxon>
        <taxon>Caenispirillum</taxon>
    </lineage>
</organism>
<dbReference type="Pfam" id="PF06242">
    <property type="entry name" value="TrcR"/>
    <property type="match status" value="1"/>
</dbReference>
<protein>
    <recommendedName>
        <fullName evidence="4">Cytoplasmic protein</fullName>
    </recommendedName>
</protein>
<dbReference type="RefSeq" id="WP_097280167.1">
    <property type="nucleotide sequence ID" value="NZ_OCNJ01000007.1"/>
</dbReference>
<keyword evidence="3" id="KW-1185">Reference proteome</keyword>
<sequence length="235" mass="25673">MALPLMPKATAVWLVENTALTFEQIAEFCGMHELEVQAIADGEVATGIVGADPVANGQLGREEIERGEKNQNHKLRLKISDIPTPQQRSKGARYTPVSKRHDRPDAISWLLKHHPELSDAQLCKLIGTTKPTITAVRDRTHWNSAGIKPRNPVTLGLCTEADLEKALILAAPRRRALPQQETETPAYESDSNSGGYTAEPGPSARPVQVDEPTIETVFGRPAQHGDQAPDDEEQG</sequence>
<dbReference type="EMBL" id="OCNJ01000007">
    <property type="protein sequence ID" value="SOD97701.1"/>
    <property type="molecule type" value="Genomic_DNA"/>
</dbReference>
<evidence type="ECO:0008006" key="4">
    <source>
        <dbReference type="Google" id="ProtNLM"/>
    </source>
</evidence>
<reference evidence="2 3" key="1">
    <citation type="submission" date="2017-09" db="EMBL/GenBank/DDBJ databases">
        <authorList>
            <person name="Ehlers B."/>
            <person name="Leendertz F.H."/>
        </authorList>
    </citation>
    <scope>NUCLEOTIDE SEQUENCE [LARGE SCALE GENOMIC DNA]</scope>
    <source>
        <strain evidence="2 3">USBA 140</strain>
    </source>
</reference>
<dbReference type="OrthoDB" id="9789843at2"/>
<dbReference type="InterPro" id="IPR010421">
    <property type="entry name" value="TrcR"/>
</dbReference>
<gene>
    <name evidence="2" type="ORF">SAMN05421508_10754</name>
</gene>
<evidence type="ECO:0000313" key="3">
    <source>
        <dbReference type="Proteomes" id="UP000219621"/>
    </source>
</evidence>
<evidence type="ECO:0000313" key="2">
    <source>
        <dbReference type="EMBL" id="SOD97701.1"/>
    </source>
</evidence>